<keyword evidence="3 6" id="KW-0413">Isomerase</keyword>
<dbReference type="GO" id="GO:0009982">
    <property type="term" value="F:pseudouridine synthase activity"/>
    <property type="evidence" value="ECO:0007669"/>
    <property type="project" value="InterPro"/>
</dbReference>
<dbReference type="InterPro" id="IPR006225">
    <property type="entry name" value="PsdUridine_synth_RluC/D"/>
</dbReference>
<dbReference type="AlphaFoldDB" id="A0A0C2VSL9"/>
<dbReference type="OrthoDB" id="9807829at2"/>
<protein>
    <recommendedName>
        <fullName evidence="6">Pseudouridine synthase</fullName>
        <ecNumber evidence="6">5.4.99.-</ecNumber>
    </recommendedName>
</protein>
<dbReference type="InterPro" id="IPR006224">
    <property type="entry name" value="PsdUridine_synth_RluA-like_CS"/>
</dbReference>
<dbReference type="GO" id="GO:0140098">
    <property type="term" value="F:catalytic activity, acting on RNA"/>
    <property type="evidence" value="ECO:0007669"/>
    <property type="project" value="UniProtKB-ARBA"/>
</dbReference>
<sequence>MDKRVRLQWVVDENESILLREFLKIKEISKRSLTDIKYNGGTIKINGVESTVRTLIKSGDRVEVQFPVENRSQTLLPELIKLDVVYEDDDVLIINKPPYMNSIPSREQMSGSIANAVAGMYDSRQYPGAVHIATRLDRDTSGLMLIAKHAHAHHLIGKLQKQNKVSRSYLAIIHGEINPPVGRVCAPIGRKSTSIIEREVRQDGQQAVTDYRLIDQNNFYSAVELKLQTGRTHQIRVHLNHLGHPIVGDDLYGGKRDVIQRQALHSRELTFIHPLTKKEMSFKAEPPADIRSLLDRIRFST</sequence>
<comment type="similarity">
    <text evidence="2 6">Belongs to the pseudouridine synthase RluA family.</text>
</comment>
<evidence type="ECO:0000256" key="4">
    <source>
        <dbReference type="PIRSR" id="PIRSR606225-1"/>
    </source>
</evidence>
<comment type="caution">
    <text evidence="8">The sequence shown here is derived from an EMBL/GenBank/DDBJ whole genome shotgun (WGS) entry which is preliminary data.</text>
</comment>
<dbReference type="EC" id="5.4.99.-" evidence="6"/>
<feature type="active site" evidence="4">
    <location>
        <position position="137"/>
    </location>
</feature>
<evidence type="ECO:0000259" key="7">
    <source>
        <dbReference type="Pfam" id="PF00849"/>
    </source>
</evidence>
<comment type="catalytic activity">
    <reaction evidence="1 6">
        <text>a uridine in RNA = a pseudouridine in RNA</text>
        <dbReference type="Rhea" id="RHEA:48348"/>
        <dbReference type="Rhea" id="RHEA-COMP:12068"/>
        <dbReference type="Rhea" id="RHEA-COMP:12069"/>
        <dbReference type="ChEBI" id="CHEBI:65314"/>
        <dbReference type="ChEBI" id="CHEBI:65315"/>
    </reaction>
</comment>
<feature type="domain" description="Pseudouridine synthase RsuA/RluA-like" evidence="7">
    <location>
        <begin position="90"/>
        <end position="241"/>
    </location>
</feature>
<name>A0A0C2VSL9_9BACL</name>
<evidence type="ECO:0000313" key="8">
    <source>
        <dbReference type="EMBL" id="KIL47426.1"/>
    </source>
</evidence>
<dbReference type="PANTHER" id="PTHR21600:SF35">
    <property type="entry name" value="PSEUDOURIDINE SYNTHASE"/>
    <property type="match status" value="1"/>
</dbReference>
<evidence type="ECO:0000256" key="3">
    <source>
        <dbReference type="ARBA" id="ARBA00023235"/>
    </source>
</evidence>
<dbReference type="RefSeq" id="WP_041056944.1">
    <property type="nucleotide sequence ID" value="NZ_JXRR01000014.1"/>
</dbReference>
<evidence type="ECO:0000256" key="6">
    <source>
        <dbReference type="RuleBase" id="RU362028"/>
    </source>
</evidence>
<dbReference type="InterPro" id="IPR020103">
    <property type="entry name" value="PsdUridine_synth_cat_dom_sf"/>
</dbReference>
<dbReference type="PROSITE" id="PS01129">
    <property type="entry name" value="PSI_RLU"/>
    <property type="match status" value="1"/>
</dbReference>
<dbReference type="Pfam" id="PF00849">
    <property type="entry name" value="PseudoU_synth_2"/>
    <property type="match status" value="1"/>
</dbReference>
<dbReference type="PANTHER" id="PTHR21600">
    <property type="entry name" value="MITOCHONDRIAL RNA PSEUDOURIDINE SYNTHASE"/>
    <property type="match status" value="1"/>
</dbReference>
<gene>
    <name evidence="8" type="ORF">KR50_15930</name>
</gene>
<dbReference type="GO" id="GO:0003723">
    <property type="term" value="F:RNA binding"/>
    <property type="evidence" value="ECO:0007669"/>
    <property type="project" value="UniProtKB-KW"/>
</dbReference>
<dbReference type="CDD" id="cd02869">
    <property type="entry name" value="PseudoU_synth_RluA_like"/>
    <property type="match status" value="1"/>
</dbReference>
<dbReference type="PATRIC" id="fig|220754.4.peg.1614"/>
<dbReference type="Gene3D" id="3.30.2350.10">
    <property type="entry name" value="Pseudouridine synthase"/>
    <property type="match status" value="1"/>
</dbReference>
<reference evidence="8 9" key="1">
    <citation type="submission" date="2015-01" db="EMBL/GenBank/DDBJ databases">
        <title>Jeotgalibacillus campisalis genome sequencing.</title>
        <authorList>
            <person name="Goh K.M."/>
            <person name="Chan K.-G."/>
            <person name="Yaakop A.S."/>
            <person name="Ee R."/>
            <person name="Gan H.M."/>
            <person name="Chan C.S."/>
        </authorList>
    </citation>
    <scope>NUCLEOTIDE SEQUENCE [LARGE SCALE GENOMIC DNA]</scope>
    <source>
        <strain evidence="8 9">SF-57</strain>
    </source>
</reference>
<evidence type="ECO:0000256" key="2">
    <source>
        <dbReference type="ARBA" id="ARBA00010876"/>
    </source>
</evidence>
<dbReference type="InterPro" id="IPR050188">
    <property type="entry name" value="RluA_PseudoU_synthase"/>
</dbReference>
<dbReference type="SUPFAM" id="SSF55120">
    <property type="entry name" value="Pseudouridine synthase"/>
    <property type="match status" value="1"/>
</dbReference>
<organism evidence="8 9">
    <name type="scientific">Jeotgalibacillus campisalis</name>
    <dbReference type="NCBI Taxonomy" id="220754"/>
    <lineage>
        <taxon>Bacteria</taxon>
        <taxon>Bacillati</taxon>
        <taxon>Bacillota</taxon>
        <taxon>Bacilli</taxon>
        <taxon>Bacillales</taxon>
        <taxon>Caryophanaceae</taxon>
        <taxon>Jeotgalibacillus</taxon>
    </lineage>
</organism>
<dbReference type="GO" id="GO:0000455">
    <property type="term" value="P:enzyme-directed rRNA pseudouridine synthesis"/>
    <property type="evidence" value="ECO:0007669"/>
    <property type="project" value="TreeGrafter"/>
</dbReference>
<dbReference type="EMBL" id="JXRR01000014">
    <property type="protein sequence ID" value="KIL47426.1"/>
    <property type="molecule type" value="Genomic_DNA"/>
</dbReference>
<comment type="function">
    <text evidence="6">Responsible for synthesis of pseudouridine from uracil.</text>
</comment>
<dbReference type="PROSITE" id="PS50889">
    <property type="entry name" value="S4"/>
    <property type="match status" value="1"/>
</dbReference>
<dbReference type="InterPro" id="IPR006145">
    <property type="entry name" value="PsdUridine_synth_RsuA/RluA"/>
</dbReference>
<proteinExistence type="inferred from homology"/>
<evidence type="ECO:0000256" key="1">
    <source>
        <dbReference type="ARBA" id="ARBA00000073"/>
    </source>
</evidence>
<dbReference type="Proteomes" id="UP000031972">
    <property type="component" value="Unassembled WGS sequence"/>
</dbReference>
<evidence type="ECO:0000313" key="9">
    <source>
        <dbReference type="Proteomes" id="UP000031972"/>
    </source>
</evidence>
<dbReference type="FunFam" id="3.30.2350.10:FF:000005">
    <property type="entry name" value="Pseudouridine synthase"/>
    <property type="match status" value="1"/>
</dbReference>
<keyword evidence="9" id="KW-1185">Reference proteome</keyword>
<evidence type="ECO:0000256" key="5">
    <source>
        <dbReference type="PROSITE-ProRule" id="PRU00182"/>
    </source>
</evidence>
<dbReference type="NCBIfam" id="TIGR00005">
    <property type="entry name" value="rluA_subfam"/>
    <property type="match status" value="1"/>
</dbReference>
<keyword evidence="5" id="KW-0694">RNA-binding</keyword>
<accession>A0A0C2VSL9</accession>